<protein>
    <submittedName>
        <fullName evidence="8">Phospholipase D LbSicTox-betaIA1a-like</fullName>
    </submittedName>
</protein>
<evidence type="ECO:0000313" key="8">
    <source>
        <dbReference type="RefSeq" id="XP_013777636.2"/>
    </source>
</evidence>
<comment type="catalytic activity">
    <reaction evidence="1">
        <text>an N-(acyl)-sphingosylphosphoethanolamine = an N-(acyl)-sphingosyl-1,3-cyclic phosphate + ethanolamine</text>
        <dbReference type="Rhea" id="RHEA:60648"/>
        <dbReference type="ChEBI" id="CHEBI:57603"/>
        <dbReference type="ChEBI" id="CHEBI:143891"/>
        <dbReference type="ChEBI" id="CHEBI:143892"/>
    </reaction>
</comment>
<feature type="chain" id="PRO_5047512583" evidence="6">
    <location>
        <begin position="28"/>
        <end position="368"/>
    </location>
</feature>
<keyword evidence="7" id="KW-1185">Reference proteome</keyword>
<accession>A0ABM1B9M7</accession>
<dbReference type="Gene3D" id="3.20.20.190">
    <property type="entry name" value="Phosphatidylinositol (PI) phosphodiesterase"/>
    <property type="match status" value="1"/>
</dbReference>
<dbReference type="GeneID" id="106462280"/>
<sequence length="368" mass="42081">MAKNTTDDHRKLVFLFVLFVQVTTVLSQAKPIYIIAHMVNTISDINKYLDKGANGIETDVTFLQNGTARWARHGFPCDCFRTCDKFQDIIEHLQYIHEITTSESSLYKNKMLLLFLDLKVSNLPADKKTAAGNDIARKLIENIWQSGNADRFFYVVLSISHTTDSDVFKGVQETIGNENAALLAEKIGWDVGLGDRLNNIDTMYKNLGIKNNRWQGDGVSNCINPLRGTIRLRSAVNNRKRETGYVDKVYRWTVDLSTSVRTMLSHDVDAIMTNHPERVKNVLQESQFRRRFRMALQSDNPWERTSAENTFLIFRAPPLFRFMSAMFESTSSLVEFIINSIQGRAFGGILDNGLTFVQVFMDLFHKNL</sequence>
<reference evidence="8" key="1">
    <citation type="submission" date="2025-08" db="UniProtKB">
        <authorList>
            <consortium name="RefSeq"/>
        </authorList>
    </citation>
    <scope>IDENTIFICATION</scope>
    <source>
        <tissue evidence="8">Muscle</tissue>
    </source>
</reference>
<evidence type="ECO:0000256" key="4">
    <source>
        <dbReference type="ARBA" id="ARBA00023157"/>
    </source>
</evidence>
<name>A0ABM1B9M7_LIMPO</name>
<feature type="signal peptide" evidence="6">
    <location>
        <begin position="1"/>
        <end position="27"/>
    </location>
</feature>
<keyword evidence="5" id="KW-0456">Lyase</keyword>
<evidence type="ECO:0000256" key="1">
    <source>
        <dbReference type="ARBA" id="ARBA00000110"/>
    </source>
</evidence>
<dbReference type="InterPro" id="IPR017946">
    <property type="entry name" value="PLC-like_Pdiesterase_TIM-brl"/>
</dbReference>
<dbReference type="Proteomes" id="UP000694941">
    <property type="component" value="Unplaced"/>
</dbReference>
<evidence type="ECO:0000313" key="7">
    <source>
        <dbReference type="Proteomes" id="UP000694941"/>
    </source>
</evidence>
<dbReference type="CDD" id="cd08576">
    <property type="entry name" value="GDPD_like_SMaseD_PLD"/>
    <property type="match status" value="1"/>
</dbReference>
<keyword evidence="6" id="KW-0732">Signal</keyword>
<organism evidence="7 8">
    <name type="scientific">Limulus polyphemus</name>
    <name type="common">Atlantic horseshoe crab</name>
    <dbReference type="NCBI Taxonomy" id="6850"/>
    <lineage>
        <taxon>Eukaryota</taxon>
        <taxon>Metazoa</taxon>
        <taxon>Ecdysozoa</taxon>
        <taxon>Arthropoda</taxon>
        <taxon>Chelicerata</taxon>
        <taxon>Merostomata</taxon>
        <taxon>Xiphosura</taxon>
        <taxon>Limulidae</taxon>
        <taxon>Limulus</taxon>
    </lineage>
</organism>
<evidence type="ECO:0000256" key="5">
    <source>
        <dbReference type="ARBA" id="ARBA00023239"/>
    </source>
</evidence>
<dbReference type="RefSeq" id="XP_013777636.2">
    <property type="nucleotide sequence ID" value="XM_013922182.2"/>
</dbReference>
<keyword evidence="2" id="KW-0479">Metal-binding</keyword>
<evidence type="ECO:0000256" key="3">
    <source>
        <dbReference type="ARBA" id="ARBA00022842"/>
    </source>
</evidence>
<proteinExistence type="predicted"/>
<dbReference type="SUPFAM" id="SSF51695">
    <property type="entry name" value="PLC-like phosphodiesterases"/>
    <property type="match status" value="1"/>
</dbReference>
<gene>
    <name evidence="8" type="primary">LOC106462280</name>
</gene>
<evidence type="ECO:0000256" key="2">
    <source>
        <dbReference type="ARBA" id="ARBA00022723"/>
    </source>
</evidence>
<keyword evidence="4" id="KW-1015">Disulfide bond</keyword>
<evidence type="ECO:0000256" key="6">
    <source>
        <dbReference type="SAM" id="SignalP"/>
    </source>
</evidence>
<keyword evidence="3" id="KW-0460">Magnesium</keyword>